<gene>
    <name evidence="2" type="ORF">CYNAS_LOCUS16931</name>
</gene>
<organism evidence="2 3">
    <name type="scientific">Cylicocyclus nassatus</name>
    <name type="common">Nematode worm</name>
    <dbReference type="NCBI Taxonomy" id="53992"/>
    <lineage>
        <taxon>Eukaryota</taxon>
        <taxon>Metazoa</taxon>
        <taxon>Ecdysozoa</taxon>
        <taxon>Nematoda</taxon>
        <taxon>Chromadorea</taxon>
        <taxon>Rhabditida</taxon>
        <taxon>Rhabditina</taxon>
        <taxon>Rhabditomorpha</taxon>
        <taxon>Strongyloidea</taxon>
        <taxon>Strongylidae</taxon>
        <taxon>Cylicocyclus</taxon>
    </lineage>
</organism>
<comment type="caution">
    <text evidence="2">The sequence shown here is derived from an EMBL/GenBank/DDBJ whole genome shotgun (WGS) entry which is preliminary data.</text>
</comment>
<dbReference type="AlphaFoldDB" id="A0AA36H6K5"/>
<keyword evidence="1" id="KW-0812">Transmembrane</keyword>
<evidence type="ECO:0000313" key="2">
    <source>
        <dbReference type="EMBL" id="CAJ0604948.1"/>
    </source>
</evidence>
<keyword evidence="3" id="KW-1185">Reference proteome</keyword>
<protein>
    <submittedName>
        <fullName evidence="2">Uncharacterized protein</fullName>
    </submittedName>
</protein>
<accession>A0AA36H6K5</accession>
<evidence type="ECO:0000256" key="1">
    <source>
        <dbReference type="SAM" id="Phobius"/>
    </source>
</evidence>
<sequence length="82" mass="9289">MIFSSSSSPTPPQLRTLHFSFASTSHPVFGRSTSFFCCSVPFPPLLYVLVTPCNILLLILLFPYHFLCLLLFLYPLRNIPPL</sequence>
<proteinExistence type="predicted"/>
<feature type="non-terminal residue" evidence="2">
    <location>
        <position position="1"/>
    </location>
</feature>
<reference evidence="2" key="1">
    <citation type="submission" date="2023-07" db="EMBL/GenBank/DDBJ databases">
        <authorList>
            <consortium name="CYATHOMIX"/>
        </authorList>
    </citation>
    <scope>NUCLEOTIDE SEQUENCE</scope>
    <source>
        <strain evidence="2">N/A</strain>
    </source>
</reference>
<evidence type="ECO:0000313" key="3">
    <source>
        <dbReference type="Proteomes" id="UP001176961"/>
    </source>
</evidence>
<dbReference type="Proteomes" id="UP001176961">
    <property type="component" value="Unassembled WGS sequence"/>
</dbReference>
<keyword evidence="1" id="KW-1133">Transmembrane helix</keyword>
<keyword evidence="1" id="KW-0472">Membrane</keyword>
<feature type="transmembrane region" description="Helical" evidence="1">
    <location>
        <begin position="55"/>
        <end position="76"/>
    </location>
</feature>
<name>A0AA36H6K5_CYLNA</name>
<dbReference type="EMBL" id="CATQJL010000316">
    <property type="protein sequence ID" value="CAJ0604948.1"/>
    <property type="molecule type" value="Genomic_DNA"/>
</dbReference>